<dbReference type="RefSeq" id="WP_401230254.1">
    <property type="nucleotide sequence ID" value="NZ_JBIUVY010000002.1"/>
</dbReference>
<gene>
    <name evidence="1" type="ORF">ACIOUF_02300</name>
</gene>
<sequence length="49" mass="5421">MKRIAKGQLVINAVDGPNIDIKQINQKSISQTIDVMVQADTQLAWLKDA</sequence>
<dbReference type="Proteomes" id="UP001617296">
    <property type="component" value="Unassembled WGS sequence"/>
</dbReference>
<name>A0ABW8DES7_9PSED</name>
<dbReference type="EMBL" id="JBIUVY010000002">
    <property type="protein sequence ID" value="MFJ2285193.1"/>
    <property type="molecule type" value="Genomic_DNA"/>
</dbReference>
<keyword evidence="2" id="KW-1185">Reference proteome</keyword>
<protein>
    <submittedName>
        <fullName evidence="1">Uncharacterized protein</fullName>
    </submittedName>
</protein>
<comment type="caution">
    <text evidence="1">The sequence shown here is derived from an EMBL/GenBank/DDBJ whole genome shotgun (WGS) entry which is preliminary data.</text>
</comment>
<proteinExistence type="predicted"/>
<reference evidence="1 2" key="1">
    <citation type="submission" date="2024-10" db="EMBL/GenBank/DDBJ databases">
        <title>The Natural Products Discovery Center: Release of the First 8490 Sequenced Strains for Exploring Actinobacteria Biosynthetic Diversity.</title>
        <authorList>
            <person name="Kalkreuter E."/>
            <person name="Kautsar S.A."/>
            <person name="Yang D."/>
            <person name="Bader C.D."/>
            <person name="Teijaro C.N."/>
            <person name="Fluegel L."/>
            <person name="Davis C.M."/>
            <person name="Simpson J.R."/>
            <person name="Lauterbach L."/>
            <person name="Steele A.D."/>
            <person name="Gui C."/>
            <person name="Meng S."/>
            <person name="Li G."/>
            <person name="Viehrig K."/>
            <person name="Ye F."/>
            <person name="Su P."/>
            <person name="Kiefer A.F."/>
            <person name="Nichols A."/>
            <person name="Cepeda A.J."/>
            <person name="Yan W."/>
            <person name="Fan B."/>
            <person name="Jiang Y."/>
            <person name="Adhikari A."/>
            <person name="Zheng C.-J."/>
            <person name="Schuster L."/>
            <person name="Cowan T.M."/>
            <person name="Smanski M.J."/>
            <person name="Chevrette M.G."/>
            <person name="De Carvalho L.P.S."/>
            <person name="Shen B."/>
        </authorList>
    </citation>
    <scope>NUCLEOTIDE SEQUENCE [LARGE SCALE GENOMIC DNA]</scope>
    <source>
        <strain evidence="1 2">NPDC087689</strain>
    </source>
</reference>
<accession>A0ABW8DES7</accession>
<evidence type="ECO:0000313" key="2">
    <source>
        <dbReference type="Proteomes" id="UP001617296"/>
    </source>
</evidence>
<evidence type="ECO:0000313" key="1">
    <source>
        <dbReference type="EMBL" id="MFJ2285193.1"/>
    </source>
</evidence>
<organism evidence="1 2">
    <name type="scientific">Pseudomonas iridis</name>
    <dbReference type="NCBI Taxonomy" id="2710587"/>
    <lineage>
        <taxon>Bacteria</taxon>
        <taxon>Pseudomonadati</taxon>
        <taxon>Pseudomonadota</taxon>
        <taxon>Gammaproteobacteria</taxon>
        <taxon>Pseudomonadales</taxon>
        <taxon>Pseudomonadaceae</taxon>
        <taxon>Pseudomonas</taxon>
    </lineage>
</organism>